<evidence type="ECO:0000256" key="1">
    <source>
        <dbReference type="ARBA" id="ARBA00023002"/>
    </source>
</evidence>
<dbReference type="Proteomes" id="UP000272400">
    <property type="component" value="Unassembled WGS sequence"/>
</dbReference>
<dbReference type="PANTHER" id="PTHR35176:SF6">
    <property type="entry name" value="HEME OXYGENASE HI_0854-RELATED"/>
    <property type="match status" value="1"/>
</dbReference>
<dbReference type="InterPro" id="IPR052019">
    <property type="entry name" value="F420H2_bilvrd_red/Heme_oxyg"/>
</dbReference>
<dbReference type="InterPro" id="IPR012349">
    <property type="entry name" value="Split_barrel_FMN-bd"/>
</dbReference>
<dbReference type="AlphaFoldDB" id="A0A3N1D4A5"/>
<dbReference type="GO" id="GO:0005829">
    <property type="term" value="C:cytosol"/>
    <property type="evidence" value="ECO:0007669"/>
    <property type="project" value="TreeGrafter"/>
</dbReference>
<protein>
    <submittedName>
        <fullName evidence="4">Pyridoxamine 5'-phosphate oxidase</fullName>
    </submittedName>
</protein>
<name>A0A3N1D4A5_9ACTN</name>
<dbReference type="Pfam" id="PF01243">
    <property type="entry name" value="PNPOx_N"/>
    <property type="match status" value="1"/>
</dbReference>
<reference evidence="4 5" key="1">
    <citation type="submission" date="2018-11" db="EMBL/GenBank/DDBJ databases">
        <title>Sequencing the genomes of 1000 actinobacteria strains.</title>
        <authorList>
            <person name="Klenk H.-P."/>
        </authorList>
    </citation>
    <scope>NUCLEOTIDE SEQUENCE [LARGE SCALE GENOMIC DNA]</scope>
    <source>
        <strain evidence="4 5">DSM 44254</strain>
    </source>
</reference>
<dbReference type="OrthoDB" id="5115613at2"/>
<keyword evidence="1" id="KW-0560">Oxidoreductase</keyword>
<dbReference type="GO" id="GO:0016627">
    <property type="term" value="F:oxidoreductase activity, acting on the CH-CH group of donors"/>
    <property type="evidence" value="ECO:0007669"/>
    <property type="project" value="TreeGrafter"/>
</dbReference>
<dbReference type="RefSeq" id="WP_123667617.1">
    <property type="nucleotide sequence ID" value="NZ_RJKE01000001.1"/>
</dbReference>
<evidence type="ECO:0000313" key="4">
    <source>
        <dbReference type="EMBL" id="ROO88364.1"/>
    </source>
</evidence>
<evidence type="ECO:0000313" key="5">
    <source>
        <dbReference type="Proteomes" id="UP000272400"/>
    </source>
</evidence>
<feature type="region of interest" description="Disordered" evidence="2">
    <location>
        <begin position="65"/>
        <end position="93"/>
    </location>
</feature>
<keyword evidence="5" id="KW-1185">Reference proteome</keyword>
<evidence type="ECO:0000256" key="2">
    <source>
        <dbReference type="SAM" id="MobiDB-lite"/>
    </source>
</evidence>
<gene>
    <name evidence="4" type="ORF">EDD29_6033</name>
</gene>
<dbReference type="PANTHER" id="PTHR35176">
    <property type="entry name" value="HEME OXYGENASE HI_0854-RELATED"/>
    <property type="match status" value="1"/>
</dbReference>
<evidence type="ECO:0000259" key="3">
    <source>
        <dbReference type="Pfam" id="PF01243"/>
    </source>
</evidence>
<sequence length="163" mass="17286">MATWSEVIESAPEFAADAAALFGAHKHKTIATLRKDGGPRISGIEMELVEGEAVVGMMPQSLKARDVRRDPRVAIHSGSEDPDNANPTAWPGDAKISGRAVEVADPAKAAALLKAMGAAEEVAGSPVFVLDITEVVVTRVAASAEYLDVLLWKEGQVRQMRAQ</sequence>
<dbReference type="Gene3D" id="2.30.110.10">
    <property type="entry name" value="Electron Transport, Fmn-binding Protein, Chain A"/>
    <property type="match status" value="1"/>
</dbReference>
<dbReference type="InterPro" id="IPR011576">
    <property type="entry name" value="Pyridox_Oxase_N"/>
</dbReference>
<feature type="domain" description="Pyridoxamine 5'-phosphate oxidase N-terminal" evidence="3">
    <location>
        <begin position="20"/>
        <end position="134"/>
    </location>
</feature>
<organism evidence="4 5">
    <name type="scientific">Actinocorallia herbida</name>
    <dbReference type="NCBI Taxonomy" id="58109"/>
    <lineage>
        <taxon>Bacteria</taxon>
        <taxon>Bacillati</taxon>
        <taxon>Actinomycetota</taxon>
        <taxon>Actinomycetes</taxon>
        <taxon>Streptosporangiales</taxon>
        <taxon>Thermomonosporaceae</taxon>
        <taxon>Actinocorallia</taxon>
    </lineage>
</organism>
<proteinExistence type="predicted"/>
<dbReference type="GO" id="GO:0070967">
    <property type="term" value="F:coenzyme F420 binding"/>
    <property type="evidence" value="ECO:0007669"/>
    <property type="project" value="TreeGrafter"/>
</dbReference>
<comment type="caution">
    <text evidence="4">The sequence shown here is derived from an EMBL/GenBank/DDBJ whole genome shotgun (WGS) entry which is preliminary data.</text>
</comment>
<dbReference type="SUPFAM" id="SSF50475">
    <property type="entry name" value="FMN-binding split barrel"/>
    <property type="match status" value="1"/>
</dbReference>
<dbReference type="EMBL" id="RJKE01000001">
    <property type="protein sequence ID" value="ROO88364.1"/>
    <property type="molecule type" value="Genomic_DNA"/>
</dbReference>
<accession>A0A3N1D4A5</accession>